<dbReference type="RefSeq" id="WP_075764094.1">
    <property type="nucleotide sequence ID" value="NZ_MJIL01000069.1"/>
</dbReference>
<dbReference type="EMBL" id="MJIL01000069">
    <property type="protein sequence ID" value="OLQ76112.1"/>
    <property type="molecule type" value="Genomic_DNA"/>
</dbReference>
<sequence length="213" mass="24571">MAKIKYARRGLLYAILNLKIMVLLSNVLFQGARYMEFGELLYKLSITIFLSTALYFSGLDVFFSICLGHVGNYIFNGQFFVVYRYLFASKVLTKSKVEYVLDCCSNLSDSKHIRDVLFIGSLCRNTLKESSDIDIRIFHNSGLISSLFAYCQATKLRFLGLIYRVPVDVFCFSNLSFLNKIDEREVPLHINREREFMAMYPNSLSVFDSKVNL</sequence>
<keyword evidence="3" id="KW-1185">Reference proteome</keyword>
<gene>
    <name evidence="2" type="ORF">BIT28_19045</name>
</gene>
<protein>
    <submittedName>
        <fullName evidence="2">Uncharacterized protein</fullName>
    </submittedName>
</protein>
<organism evidence="2 3">
    <name type="scientific">Photobacterium proteolyticum</name>
    <dbReference type="NCBI Taxonomy" id="1903952"/>
    <lineage>
        <taxon>Bacteria</taxon>
        <taxon>Pseudomonadati</taxon>
        <taxon>Pseudomonadota</taxon>
        <taxon>Gammaproteobacteria</taxon>
        <taxon>Vibrionales</taxon>
        <taxon>Vibrionaceae</taxon>
        <taxon>Photobacterium</taxon>
    </lineage>
</organism>
<name>A0A1Q9GN70_9GAMM</name>
<evidence type="ECO:0000313" key="3">
    <source>
        <dbReference type="Proteomes" id="UP000186905"/>
    </source>
</evidence>
<dbReference type="InterPro" id="IPR043519">
    <property type="entry name" value="NT_sf"/>
</dbReference>
<accession>A0A1Q9GN70</accession>
<comment type="caution">
    <text evidence="2">The sequence shown here is derived from an EMBL/GenBank/DDBJ whole genome shotgun (WGS) entry which is preliminary data.</text>
</comment>
<keyword evidence="1" id="KW-0812">Transmembrane</keyword>
<evidence type="ECO:0000313" key="2">
    <source>
        <dbReference type="EMBL" id="OLQ76112.1"/>
    </source>
</evidence>
<dbReference type="AlphaFoldDB" id="A0A1Q9GN70"/>
<dbReference type="STRING" id="1903952.BIT28_19045"/>
<reference evidence="2 3" key="1">
    <citation type="submission" date="2016-09" db="EMBL/GenBank/DDBJ databases">
        <title>Photobacterium proteolyticum sp. nov. a protease producing bacterium isolated from ocean sediments of Laizhou Bay.</title>
        <authorList>
            <person name="Li Y."/>
        </authorList>
    </citation>
    <scope>NUCLEOTIDE SEQUENCE [LARGE SCALE GENOMIC DNA]</scope>
    <source>
        <strain evidence="2 3">13-12</strain>
    </source>
</reference>
<keyword evidence="1" id="KW-1133">Transmembrane helix</keyword>
<dbReference type="Proteomes" id="UP000186905">
    <property type="component" value="Unassembled WGS sequence"/>
</dbReference>
<feature type="transmembrane region" description="Helical" evidence="1">
    <location>
        <begin position="6"/>
        <end position="28"/>
    </location>
</feature>
<keyword evidence="1" id="KW-0472">Membrane</keyword>
<dbReference type="SUPFAM" id="SSF81301">
    <property type="entry name" value="Nucleotidyltransferase"/>
    <property type="match status" value="1"/>
</dbReference>
<evidence type="ECO:0000256" key="1">
    <source>
        <dbReference type="SAM" id="Phobius"/>
    </source>
</evidence>
<proteinExistence type="predicted"/>
<feature type="transmembrane region" description="Helical" evidence="1">
    <location>
        <begin position="40"/>
        <end position="56"/>
    </location>
</feature>